<dbReference type="EMBL" id="PEDP01000042">
    <property type="protein sequence ID" value="POS88011.1"/>
    <property type="molecule type" value="Genomic_DNA"/>
</dbReference>
<name>A0A2S4Q167_9PEZI</name>
<organism evidence="2 3">
    <name type="scientific">Erysiphe pulchra</name>
    <dbReference type="NCBI Taxonomy" id="225359"/>
    <lineage>
        <taxon>Eukaryota</taxon>
        <taxon>Fungi</taxon>
        <taxon>Dikarya</taxon>
        <taxon>Ascomycota</taxon>
        <taxon>Pezizomycotina</taxon>
        <taxon>Leotiomycetes</taxon>
        <taxon>Erysiphales</taxon>
        <taxon>Erysiphaceae</taxon>
        <taxon>Erysiphe</taxon>
    </lineage>
</organism>
<dbReference type="Pfam" id="PF17110">
    <property type="entry name" value="TFB6"/>
    <property type="match status" value="1"/>
</dbReference>
<dbReference type="PANTHER" id="PTHR37781:SF1">
    <property type="entry name" value="ADR380WP"/>
    <property type="match status" value="1"/>
</dbReference>
<dbReference type="InterPro" id="IPR031349">
    <property type="entry name" value="Tfb6"/>
</dbReference>
<sequence>MTSTSVSSILPQPRSKPLRAGSKKEDALRRYLDERILHISRRFTKKFQPLEENRVGDIKGYVNMEEVVIDLDGLANIVWLSATPSLQTQYLLSIAGIFINYVPAFPKVPNATFAFLKKMDHAFSSLLNGKDLLTCETLPSFLENMNAGFSKTDMVRLKGLVEETRILIVNIMKNVELEEKDNIDPQLEKSLDFLEDRDMDVARVYEHTIIQLGRLLELDNFSQ</sequence>
<keyword evidence="3" id="KW-1185">Reference proteome</keyword>
<feature type="non-terminal residue" evidence="2">
    <location>
        <position position="223"/>
    </location>
</feature>
<evidence type="ECO:0000313" key="2">
    <source>
        <dbReference type="EMBL" id="POS88011.1"/>
    </source>
</evidence>
<dbReference type="PANTHER" id="PTHR37781">
    <property type="entry name" value="TFIIH COMPLEX SUBUNIT"/>
    <property type="match status" value="1"/>
</dbReference>
<dbReference type="OrthoDB" id="5420410at2759"/>
<feature type="compositionally biased region" description="Polar residues" evidence="1">
    <location>
        <begin position="1"/>
        <end position="10"/>
    </location>
</feature>
<comment type="caution">
    <text evidence="2">The sequence shown here is derived from an EMBL/GenBank/DDBJ whole genome shotgun (WGS) entry which is preliminary data.</text>
</comment>
<protein>
    <recommendedName>
        <fullName evidence="4">Meiotic recombination protein DMC1</fullName>
    </recommendedName>
</protein>
<reference evidence="2 3" key="1">
    <citation type="submission" date="2017-10" db="EMBL/GenBank/DDBJ databases">
        <title>Development of genomic resources for the powdery mildew, Erysiphe pulchra.</title>
        <authorList>
            <person name="Wadl P.A."/>
            <person name="Mack B.M."/>
            <person name="Moore G."/>
            <person name="Beltz S.B."/>
        </authorList>
    </citation>
    <scope>NUCLEOTIDE SEQUENCE [LARGE SCALE GENOMIC DNA]</scope>
    <source>
        <strain evidence="2">Cflorida</strain>
    </source>
</reference>
<gene>
    <name evidence="2" type="ORF">EPUL_000383</name>
</gene>
<dbReference type="STRING" id="225359.A0A2S4Q167"/>
<evidence type="ECO:0008006" key="4">
    <source>
        <dbReference type="Google" id="ProtNLM"/>
    </source>
</evidence>
<dbReference type="AlphaFoldDB" id="A0A2S4Q167"/>
<evidence type="ECO:0000313" key="3">
    <source>
        <dbReference type="Proteomes" id="UP000237438"/>
    </source>
</evidence>
<proteinExistence type="predicted"/>
<accession>A0A2S4Q167</accession>
<evidence type="ECO:0000256" key="1">
    <source>
        <dbReference type="SAM" id="MobiDB-lite"/>
    </source>
</evidence>
<dbReference type="Proteomes" id="UP000237438">
    <property type="component" value="Unassembled WGS sequence"/>
</dbReference>
<feature type="region of interest" description="Disordered" evidence="1">
    <location>
        <begin position="1"/>
        <end position="23"/>
    </location>
</feature>
<dbReference type="GO" id="GO:0005675">
    <property type="term" value="C:transcription factor TFIIH holo complex"/>
    <property type="evidence" value="ECO:0007669"/>
    <property type="project" value="TreeGrafter"/>
</dbReference>